<dbReference type="Proteomes" id="UP000617634">
    <property type="component" value="Unassembled WGS sequence"/>
</dbReference>
<dbReference type="AlphaFoldDB" id="A0A931HE21"/>
<evidence type="ECO:0000313" key="2">
    <source>
        <dbReference type="EMBL" id="MBH0113733.1"/>
    </source>
</evidence>
<comment type="caution">
    <text evidence="2">The sequence shown here is derived from an EMBL/GenBank/DDBJ whole genome shotgun (WGS) entry which is preliminary data.</text>
</comment>
<gene>
    <name evidence="2" type="ORF">I5E68_12325</name>
</gene>
<keyword evidence="3" id="KW-1185">Reference proteome</keyword>
<proteinExistence type="predicted"/>
<reference evidence="2" key="1">
    <citation type="submission" date="2020-11" db="EMBL/GenBank/DDBJ databases">
        <title>Novosphingobium aureum sp. nov., a marine bacterium isolated from sediment of a salt flat.</title>
        <authorList>
            <person name="Yoo Y."/>
            <person name="Kim J.-J."/>
        </authorList>
    </citation>
    <scope>NUCLEOTIDE SEQUENCE</scope>
    <source>
        <strain evidence="2">YJ-S2-02</strain>
    </source>
</reference>
<accession>A0A931HE21</accession>
<protein>
    <submittedName>
        <fullName evidence="2">Uncharacterized protein</fullName>
    </submittedName>
</protein>
<feature type="chain" id="PRO_5037020101" evidence="1">
    <location>
        <begin position="23"/>
        <end position="93"/>
    </location>
</feature>
<sequence length="93" mass="9890">MANRLILTLLALLTGLAAPASAQQARAAQLPSAQQVRMIAEAAATKAPRAPVALARLPEPGWRNTRIHAPSREIAPAVRSVPAVLTRIDRARE</sequence>
<keyword evidence="1" id="KW-0732">Signal</keyword>
<evidence type="ECO:0000256" key="1">
    <source>
        <dbReference type="SAM" id="SignalP"/>
    </source>
</evidence>
<dbReference type="EMBL" id="JADZGI010000001">
    <property type="protein sequence ID" value="MBH0113733.1"/>
    <property type="molecule type" value="Genomic_DNA"/>
</dbReference>
<organism evidence="2 3">
    <name type="scientific">Novosphingobium aureum</name>
    <dbReference type="NCBI Taxonomy" id="2792964"/>
    <lineage>
        <taxon>Bacteria</taxon>
        <taxon>Pseudomonadati</taxon>
        <taxon>Pseudomonadota</taxon>
        <taxon>Alphaproteobacteria</taxon>
        <taxon>Sphingomonadales</taxon>
        <taxon>Sphingomonadaceae</taxon>
        <taxon>Novosphingobium</taxon>
    </lineage>
</organism>
<feature type="signal peptide" evidence="1">
    <location>
        <begin position="1"/>
        <end position="22"/>
    </location>
</feature>
<evidence type="ECO:0000313" key="3">
    <source>
        <dbReference type="Proteomes" id="UP000617634"/>
    </source>
</evidence>
<name>A0A931HE21_9SPHN</name>